<dbReference type="PANTHER" id="PTHR31637:SF0">
    <property type="entry name" value="2,3-BISPHOSPHOGLYCERATE-INDEPENDENT PHOSPHOGLYCERATE MUTASE"/>
    <property type="match status" value="1"/>
</dbReference>
<feature type="binding site" evidence="10 12">
    <location>
        <position position="193"/>
    </location>
    <ligand>
        <name>substrate</name>
    </ligand>
</feature>
<comment type="caution">
    <text evidence="16">The sequence shown here is derived from an EMBL/GenBank/DDBJ whole genome shotgun (WGS) entry which is preliminary data.</text>
</comment>
<dbReference type="Gene3D" id="3.40.1450.10">
    <property type="entry name" value="BPG-independent phosphoglycerate mutase, domain B"/>
    <property type="match status" value="1"/>
</dbReference>
<evidence type="ECO:0000313" key="16">
    <source>
        <dbReference type="EMBL" id="ROQ24292.1"/>
    </source>
</evidence>
<evidence type="ECO:0000256" key="12">
    <source>
        <dbReference type="PIRSR" id="PIRSR001492-2"/>
    </source>
</evidence>
<evidence type="ECO:0000256" key="4">
    <source>
        <dbReference type="ARBA" id="ARBA00012026"/>
    </source>
</evidence>
<feature type="domain" description="BPG-independent PGAM N-terminal" evidence="15">
    <location>
        <begin position="90"/>
        <end position="302"/>
    </location>
</feature>
<evidence type="ECO:0000256" key="7">
    <source>
        <dbReference type="ARBA" id="ARBA00023211"/>
    </source>
</evidence>
<keyword evidence="7 10" id="KW-0464">Manganese</keyword>
<gene>
    <name evidence="10" type="primary">gpmI</name>
    <name evidence="16" type="ORF">EDC28_107174</name>
</gene>
<keyword evidence="6 10" id="KW-0324">Glycolysis</keyword>
<evidence type="ECO:0000256" key="5">
    <source>
        <dbReference type="ARBA" id="ARBA00022723"/>
    </source>
</evidence>
<dbReference type="Proteomes" id="UP000268033">
    <property type="component" value="Unassembled WGS sequence"/>
</dbReference>
<organism evidence="16 17">
    <name type="scientific">Gallaecimonas pentaromativorans</name>
    <dbReference type="NCBI Taxonomy" id="584787"/>
    <lineage>
        <taxon>Bacteria</taxon>
        <taxon>Pseudomonadati</taxon>
        <taxon>Pseudomonadota</taxon>
        <taxon>Gammaproteobacteria</taxon>
        <taxon>Enterobacterales</taxon>
        <taxon>Gallaecimonadaceae</taxon>
        <taxon>Gallaecimonas</taxon>
    </lineage>
</organism>
<dbReference type="PIRSF" id="PIRSF001492">
    <property type="entry name" value="IPGAM"/>
    <property type="match status" value="1"/>
</dbReference>
<dbReference type="PANTHER" id="PTHR31637">
    <property type="entry name" value="2,3-BISPHOSPHOGLYCERATE-INDEPENDENT PHOSPHOGLYCERATE MUTASE"/>
    <property type="match status" value="1"/>
</dbReference>
<dbReference type="FunFam" id="3.40.1450.10:FF:000001">
    <property type="entry name" value="2,3-bisphosphoglycerate-independent phosphoglycerate mutase"/>
    <property type="match status" value="1"/>
</dbReference>
<evidence type="ECO:0000256" key="3">
    <source>
        <dbReference type="ARBA" id="ARBA00008819"/>
    </source>
</evidence>
<name>A0A3N1NZ85_9GAMM</name>
<dbReference type="InterPro" id="IPR017850">
    <property type="entry name" value="Alkaline_phosphatase_core_sf"/>
</dbReference>
<evidence type="ECO:0000256" key="9">
    <source>
        <dbReference type="ARBA" id="ARBA00071648"/>
    </source>
</evidence>
<comment type="subunit">
    <text evidence="10">Monomer.</text>
</comment>
<evidence type="ECO:0000313" key="17">
    <source>
        <dbReference type="Proteomes" id="UP000268033"/>
    </source>
</evidence>
<feature type="binding site" evidence="10 12">
    <location>
        <position position="199"/>
    </location>
    <ligand>
        <name>substrate</name>
    </ligand>
</feature>
<dbReference type="NCBIfam" id="TIGR01307">
    <property type="entry name" value="pgm_bpd_ind"/>
    <property type="match status" value="1"/>
</dbReference>
<dbReference type="CDD" id="cd16010">
    <property type="entry name" value="iPGM"/>
    <property type="match status" value="1"/>
</dbReference>
<dbReference type="GO" id="GO:0006007">
    <property type="term" value="P:glucose catabolic process"/>
    <property type="evidence" value="ECO:0007669"/>
    <property type="project" value="InterPro"/>
</dbReference>
<dbReference type="FunFam" id="3.40.720.10:FF:000001">
    <property type="entry name" value="2,3-bisphosphoglycerate-independent phosphoglycerate mutase"/>
    <property type="match status" value="1"/>
</dbReference>
<feature type="binding site" evidence="10 12">
    <location>
        <position position="131"/>
    </location>
    <ligand>
        <name>substrate</name>
    </ligand>
</feature>
<dbReference type="Gene3D" id="3.40.720.10">
    <property type="entry name" value="Alkaline Phosphatase, subunit A"/>
    <property type="match status" value="1"/>
</dbReference>
<dbReference type="InterPro" id="IPR005995">
    <property type="entry name" value="Pgm_bpd_ind"/>
</dbReference>
<dbReference type="HAMAP" id="MF_01038">
    <property type="entry name" value="GpmI"/>
    <property type="match status" value="1"/>
</dbReference>
<comment type="similarity">
    <text evidence="3 10">Belongs to the BPG-independent phosphoglycerate mutase family.</text>
</comment>
<reference evidence="16 17" key="1">
    <citation type="submission" date="2018-11" db="EMBL/GenBank/DDBJ databases">
        <title>Genomic Encyclopedia of Type Strains, Phase IV (KMG-IV): sequencing the most valuable type-strain genomes for metagenomic binning, comparative biology and taxonomic classification.</title>
        <authorList>
            <person name="Goeker M."/>
        </authorList>
    </citation>
    <scope>NUCLEOTIDE SEQUENCE [LARGE SCALE GENOMIC DNA]</scope>
    <source>
        <strain evidence="16 17">DSM 21945</strain>
    </source>
</reference>
<sequence>MNLYVGDVMAKKPLVLIIMDGWGYREEAENNAVLAARTPNLDALWAERPHSLISGSGLDVGLPAGQMGNSEVGHVNLGAGRVVYQELTRIGKEIGEGTFFTNPALCGAVDKAVSQGKAVHIMGLLSPGGVHSHEDHLLAMMELAVKQGADKVYLHAFLDGRDTPPKSAKASIEAVNAKFAELGKGRLVSLVGRYFAMDRDNRWDRVEAAYNLIARGEGAFTVDDAVAGLEQAYQRGETDEFVKATHIGAPVAIEDGDALIFMNFRADRAREITRAFVEDDFTGFARQERPALGDFVMLTQYAADIPASCAYPPESLSNTLGEWLAKHDKTQLRISETEKYAHVTFFFNGGVEQTFPGEERILIPSPKVATYDLQPEMNSTELTDKLVGAIESGDFDVIICNYPNGDMVGHTGIFEAAVKACEAVDHCIGRVVTALEKVGGECLITADHGNAEQMADPASGQPHTAHTSDPVPLIYFGRKARAVEGGVLSDIAPTMLTLMGMDVPAEMTGKPLFIVE</sequence>
<dbReference type="SUPFAM" id="SSF64158">
    <property type="entry name" value="2,3-Bisphosphoglycerate-independent phosphoglycerate mutase, substrate-binding domain"/>
    <property type="match status" value="1"/>
</dbReference>
<comment type="function">
    <text evidence="10">Catalyzes the interconversion of 2-phosphoglycerate and 3-phosphoglycerate.</text>
</comment>
<evidence type="ECO:0000256" key="13">
    <source>
        <dbReference type="PIRSR" id="PIRSR001492-3"/>
    </source>
</evidence>
<dbReference type="GO" id="GO:0004619">
    <property type="term" value="F:phosphoglycerate mutase activity"/>
    <property type="evidence" value="ECO:0007669"/>
    <property type="project" value="UniProtKB-UniRule"/>
</dbReference>
<dbReference type="GO" id="GO:0006096">
    <property type="term" value="P:glycolytic process"/>
    <property type="evidence" value="ECO:0007669"/>
    <property type="project" value="UniProtKB-UniRule"/>
</dbReference>
<feature type="binding site" evidence="10 13">
    <location>
        <position position="447"/>
    </location>
    <ligand>
        <name>Mn(2+)</name>
        <dbReference type="ChEBI" id="CHEBI:29035"/>
        <label>2</label>
    </ligand>
</feature>
<evidence type="ECO:0000256" key="10">
    <source>
        <dbReference type="HAMAP-Rule" id="MF_01038"/>
    </source>
</evidence>
<feature type="binding site" evidence="10 13">
    <location>
        <position position="466"/>
    </location>
    <ligand>
        <name>Mn(2+)</name>
        <dbReference type="ChEBI" id="CHEBI:29035"/>
        <label>1</label>
    </ligand>
</feature>
<dbReference type="NCBIfam" id="NF003897">
    <property type="entry name" value="PRK05434.1-5"/>
    <property type="match status" value="1"/>
</dbReference>
<evidence type="ECO:0000259" key="14">
    <source>
        <dbReference type="Pfam" id="PF01676"/>
    </source>
</evidence>
<feature type="binding site" evidence="10 12">
    <location>
        <begin position="161"/>
        <end position="162"/>
    </location>
    <ligand>
        <name>substrate</name>
    </ligand>
</feature>
<evidence type="ECO:0000256" key="2">
    <source>
        <dbReference type="ARBA" id="ARBA00004798"/>
    </source>
</evidence>
<feature type="active site" description="Phosphoserine intermediate" evidence="10 11">
    <location>
        <position position="70"/>
    </location>
</feature>
<dbReference type="AlphaFoldDB" id="A0A3N1NZ85"/>
<evidence type="ECO:0000256" key="6">
    <source>
        <dbReference type="ARBA" id="ARBA00023152"/>
    </source>
</evidence>
<dbReference type="GO" id="GO:0030145">
    <property type="term" value="F:manganese ion binding"/>
    <property type="evidence" value="ECO:0007669"/>
    <property type="project" value="UniProtKB-UniRule"/>
</dbReference>
<dbReference type="EMBL" id="RJUL01000007">
    <property type="protein sequence ID" value="ROQ24292.1"/>
    <property type="molecule type" value="Genomic_DNA"/>
</dbReference>
<protein>
    <recommendedName>
        <fullName evidence="9 10">2,3-bisphosphoglycerate-independent phosphoglycerate mutase</fullName>
        <shortName evidence="10">BPG-independent PGAM</shortName>
        <shortName evidence="10">Phosphoglyceromutase</shortName>
        <shortName evidence="10">iPGM</shortName>
        <ecNumber evidence="4 10">5.4.2.12</ecNumber>
    </recommendedName>
</protein>
<keyword evidence="5 10" id="KW-0479">Metal-binding</keyword>
<feature type="binding site" evidence="10 13">
    <location>
        <position position="70"/>
    </location>
    <ligand>
        <name>Mn(2+)</name>
        <dbReference type="ChEBI" id="CHEBI:29035"/>
        <label>2</label>
    </ligand>
</feature>
<dbReference type="UniPathway" id="UPA00109">
    <property type="reaction ID" value="UER00186"/>
</dbReference>
<feature type="binding site" evidence="10 13">
    <location>
        <position position="448"/>
    </location>
    <ligand>
        <name>Mn(2+)</name>
        <dbReference type="ChEBI" id="CHEBI:29035"/>
        <label>2</label>
    </ligand>
</feature>
<dbReference type="STRING" id="584787.GCA_001247655_00632"/>
<comment type="catalytic activity">
    <reaction evidence="1 10">
        <text>(2R)-2-phosphoglycerate = (2R)-3-phosphoglycerate</text>
        <dbReference type="Rhea" id="RHEA:15901"/>
        <dbReference type="ChEBI" id="CHEBI:58272"/>
        <dbReference type="ChEBI" id="CHEBI:58289"/>
        <dbReference type="EC" id="5.4.2.12"/>
    </reaction>
</comment>
<evidence type="ECO:0000256" key="11">
    <source>
        <dbReference type="PIRSR" id="PIRSR001492-1"/>
    </source>
</evidence>
<feature type="binding site" evidence="10 12">
    <location>
        <position position="339"/>
    </location>
    <ligand>
        <name>substrate</name>
    </ligand>
</feature>
<dbReference type="InterPro" id="IPR036646">
    <property type="entry name" value="PGAM_B_sf"/>
</dbReference>
<dbReference type="EC" id="5.4.2.12" evidence="4 10"/>
<feature type="binding site" evidence="10 13">
    <location>
        <position position="406"/>
    </location>
    <ligand>
        <name>Mn(2+)</name>
        <dbReference type="ChEBI" id="CHEBI:29035"/>
        <label>1</label>
    </ligand>
</feature>
<dbReference type="InterPro" id="IPR011258">
    <property type="entry name" value="BPG-indep_PGM_N"/>
</dbReference>
<evidence type="ECO:0000256" key="1">
    <source>
        <dbReference type="ARBA" id="ARBA00000370"/>
    </source>
</evidence>
<keyword evidence="8 10" id="KW-0413">Isomerase</keyword>
<dbReference type="SUPFAM" id="SSF53649">
    <property type="entry name" value="Alkaline phosphatase-like"/>
    <property type="match status" value="1"/>
</dbReference>
<dbReference type="InterPro" id="IPR006124">
    <property type="entry name" value="Metalloenzyme"/>
</dbReference>
<proteinExistence type="inferred from homology"/>
<feature type="binding site" evidence="10 12">
    <location>
        <begin position="265"/>
        <end position="268"/>
    </location>
    <ligand>
        <name>substrate</name>
    </ligand>
</feature>
<evidence type="ECO:0000256" key="8">
    <source>
        <dbReference type="ARBA" id="ARBA00023235"/>
    </source>
</evidence>
<feature type="binding site" evidence="10 13">
    <location>
        <position position="20"/>
    </location>
    <ligand>
        <name>Mn(2+)</name>
        <dbReference type="ChEBI" id="CHEBI:29035"/>
        <label>2</label>
    </ligand>
</feature>
<keyword evidence="17" id="KW-1185">Reference proteome</keyword>
<evidence type="ECO:0000259" key="15">
    <source>
        <dbReference type="Pfam" id="PF06415"/>
    </source>
</evidence>
<feature type="binding site" evidence="10 13">
    <location>
        <position position="410"/>
    </location>
    <ligand>
        <name>Mn(2+)</name>
        <dbReference type="ChEBI" id="CHEBI:29035"/>
        <label>1</label>
    </ligand>
</feature>
<accession>A0A3N1NZ85</accession>
<dbReference type="Pfam" id="PF06415">
    <property type="entry name" value="iPGM_N"/>
    <property type="match status" value="1"/>
</dbReference>
<feature type="domain" description="Metalloenzyme" evidence="14">
    <location>
        <begin position="12"/>
        <end position="502"/>
    </location>
</feature>
<dbReference type="GO" id="GO:0005829">
    <property type="term" value="C:cytosol"/>
    <property type="evidence" value="ECO:0007669"/>
    <property type="project" value="TreeGrafter"/>
</dbReference>
<dbReference type="Pfam" id="PF01676">
    <property type="entry name" value="Metalloenzyme"/>
    <property type="match status" value="1"/>
</dbReference>
<comment type="cofactor">
    <cofactor evidence="10">
        <name>Mn(2+)</name>
        <dbReference type="ChEBI" id="CHEBI:29035"/>
    </cofactor>
    <text evidence="10">Binds 2 manganese ions per subunit.</text>
</comment>
<comment type="pathway">
    <text evidence="2 10">Carbohydrate degradation; glycolysis; pyruvate from D-glyceraldehyde 3-phosphate: step 3/5.</text>
</comment>